<proteinExistence type="inferred from homology"/>
<feature type="transmembrane region" description="Helical" evidence="13">
    <location>
        <begin position="91"/>
        <end position="114"/>
    </location>
</feature>
<keyword evidence="5 13" id="KW-0812">Transmembrane</keyword>
<dbReference type="FunFam" id="1.20.120.1200:FF:000001">
    <property type="entry name" value="NADH-quinone oxidoreductase subunit J"/>
    <property type="match status" value="1"/>
</dbReference>
<dbReference type="RefSeq" id="WP_158359167.1">
    <property type="nucleotide sequence ID" value="NZ_CP034879.1"/>
</dbReference>
<evidence type="ECO:0000313" key="14">
    <source>
        <dbReference type="EMBL" id="QCI20314.1"/>
    </source>
</evidence>
<dbReference type="Proteomes" id="UP000298594">
    <property type="component" value="Chromosome"/>
</dbReference>
<evidence type="ECO:0000256" key="1">
    <source>
        <dbReference type="ARBA" id="ARBA00004651"/>
    </source>
</evidence>
<gene>
    <name evidence="14" type="ORF">D9V67_00825</name>
</gene>
<evidence type="ECO:0000256" key="11">
    <source>
        <dbReference type="ARBA" id="ARBA00025811"/>
    </source>
</evidence>
<keyword evidence="4 13" id="KW-1003">Cell membrane</keyword>
<evidence type="ECO:0000256" key="10">
    <source>
        <dbReference type="ARBA" id="ARBA00023136"/>
    </source>
</evidence>
<keyword evidence="6 13" id="KW-0874">Quinone</keyword>
<dbReference type="Pfam" id="PF00499">
    <property type="entry name" value="Oxidored_q3"/>
    <property type="match status" value="1"/>
</dbReference>
<reference evidence="14 15" key="2">
    <citation type="submission" date="2019-05" db="EMBL/GenBank/DDBJ databases">
        <title>Genome evolution of the obligate endosymbiont Buchnera aphidicola.</title>
        <authorList>
            <person name="Moran N.A."/>
        </authorList>
    </citation>
    <scope>NUCLEOTIDE SEQUENCE [LARGE SCALE GENOMIC DNA]</scope>
    <source>
        <strain evidence="14 15">Bca</strain>
    </source>
</reference>
<dbReference type="GO" id="GO:0048038">
    <property type="term" value="F:quinone binding"/>
    <property type="evidence" value="ECO:0007669"/>
    <property type="project" value="UniProtKB-UniRule"/>
</dbReference>
<evidence type="ECO:0000256" key="6">
    <source>
        <dbReference type="ARBA" id="ARBA00022719"/>
    </source>
</evidence>
<keyword evidence="8 13" id="KW-1133">Transmembrane helix</keyword>
<comment type="subcellular location">
    <subcellularLocation>
        <location evidence="1 13">Cell membrane</location>
        <topology evidence="1 13">Multi-pass membrane protein</topology>
    </subcellularLocation>
</comment>
<keyword evidence="10 13" id="KW-0472">Membrane</keyword>
<evidence type="ECO:0000256" key="8">
    <source>
        <dbReference type="ARBA" id="ARBA00022989"/>
    </source>
</evidence>
<accession>A0A4D6Y142</accession>
<dbReference type="OrthoDB" id="9790848at2"/>
<organism evidence="14 15">
    <name type="scientific">Buchnera aphidicola</name>
    <name type="common">Brachycaudus cardui</name>
    <dbReference type="NCBI Taxonomy" id="557993"/>
    <lineage>
        <taxon>Bacteria</taxon>
        <taxon>Pseudomonadati</taxon>
        <taxon>Pseudomonadota</taxon>
        <taxon>Gammaproteobacteria</taxon>
        <taxon>Enterobacterales</taxon>
        <taxon>Erwiniaceae</taxon>
        <taxon>Buchnera</taxon>
    </lineage>
</organism>
<dbReference type="EC" id="7.1.1.-" evidence="13"/>
<dbReference type="AlphaFoldDB" id="A0A4D6Y142"/>
<evidence type="ECO:0000256" key="3">
    <source>
        <dbReference type="ARBA" id="ARBA00019907"/>
    </source>
</evidence>
<feature type="transmembrane region" description="Helical" evidence="13">
    <location>
        <begin position="28"/>
        <end position="49"/>
    </location>
</feature>
<dbReference type="PANTHER" id="PTHR33269:SF17">
    <property type="entry name" value="NADH-UBIQUINONE OXIDOREDUCTASE CHAIN 6"/>
    <property type="match status" value="1"/>
</dbReference>
<evidence type="ECO:0000256" key="4">
    <source>
        <dbReference type="ARBA" id="ARBA00022475"/>
    </source>
</evidence>
<evidence type="ECO:0000256" key="2">
    <source>
        <dbReference type="ARBA" id="ARBA00005698"/>
    </source>
</evidence>
<keyword evidence="9 13" id="KW-0520">NAD</keyword>
<dbReference type="GO" id="GO:0016491">
    <property type="term" value="F:oxidoreductase activity"/>
    <property type="evidence" value="ECO:0007669"/>
    <property type="project" value="UniProtKB-KW"/>
</dbReference>
<feature type="transmembrane region" description="Helical" evidence="13">
    <location>
        <begin position="56"/>
        <end position="76"/>
    </location>
</feature>
<evidence type="ECO:0000256" key="7">
    <source>
        <dbReference type="ARBA" id="ARBA00022967"/>
    </source>
</evidence>
<reference evidence="14 15" key="1">
    <citation type="submission" date="2018-12" db="EMBL/GenBank/DDBJ databases">
        <authorList>
            <person name="Chong R.A."/>
        </authorList>
    </citation>
    <scope>NUCLEOTIDE SEQUENCE [LARGE SCALE GENOMIC DNA]</scope>
    <source>
        <strain evidence="14 15">Bca</strain>
    </source>
</reference>
<dbReference type="GO" id="GO:0008137">
    <property type="term" value="F:NADH dehydrogenase (ubiquinone) activity"/>
    <property type="evidence" value="ECO:0007669"/>
    <property type="project" value="UniProtKB-UniRule"/>
</dbReference>
<dbReference type="Gene3D" id="1.20.120.1200">
    <property type="entry name" value="NADH-ubiquinone/plastoquinone oxidoreductase chain 6, subunit NuoJ"/>
    <property type="match status" value="1"/>
</dbReference>
<comment type="similarity">
    <text evidence="2 13">Belongs to the complex I subunit 6 family.</text>
</comment>
<keyword evidence="14" id="KW-0560">Oxidoreductase</keyword>
<dbReference type="InterPro" id="IPR042106">
    <property type="entry name" value="Nuo/plastoQ_OxRdtase_6_NuoJ"/>
</dbReference>
<dbReference type="NCBIfam" id="NF005162">
    <property type="entry name" value="PRK06638.1-1"/>
    <property type="match status" value="1"/>
</dbReference>
<evidence type="ECO:0000313" key="15">
    <source>
        <dbReference type="Proteomes" id="UP000298594"/>
    </source>
</evidence>
<dbReference type="GO" id="GO:0005886">
    <property type="term" value="C:plasma membrane"/>
    <property type="evidence" value="ECO:0007669"/>
    <property type="project" value="UniProtKB-SubCell"/>
</dbReference>
<feature type="transmembrane region" description="Helical" evidence="13">
    <location>
        <begin position="134"/>
        <end position="158"/>
    </location>
</feature>
<name>A0A4D6Y142_9GAMM</name>
<sequence>MEFVFYICAFIAVISTFCVIIQKNAVYSLLYLIISLLSVSGIFFTLGAFFAGALEVIIYAGAIIVLFVFVIMMLNLGDKNDIKEAKYLKPYFWIGPSLLSLILFSSMTYAIFFLKEKKIEWFLIDSKMIGISLFGPYVLLVELSSILLLSALVVVFHIGTEKNKSNINHNN</sequence>
<dbReference type="EMBL" id="CP034879">
    <property type="protein sequence ID" value="QCI20314.1"/>
    <property type="molecule type" value="Genomic_DNA"/>
</dbReference>
<dbReference type="PANTHER" id="PTHR33269">
    <property type="entry name" value="NADH-UBIQUINONE OXIDOREDUCTASE CHAIN 6"/>
    <property type="match status" value="1"/>
</dbReference>
<evidence type="ECO:0000256" key="13">
    <source>
        <dbReference type="RuleBase" id="RU004429"/>
    </source>
</evidence>
<evidence type="ECO:0000256" key="12">
    <source>
        <dbReference type="ARBA" id="ARBA00047712"/>
    </source>
</evidence>
<keyword evidence="7" id="KW-1278">Translocase</keyword>
<evidence type="ECO:0000256" key="9">
    <source>
        <dbReference type="ARBA" id="ARBA00023027"/>
    </source>
</evidence>
<comment type="caution">
    <text evidence="13">Lacks conserved residue(s) required for the propagation of feature annotation.</text>
</comment>
<dbReference type="InterPro" id="IPR001457">
    <property type="entry name" value="NADH_UbQ/plastoQ_OxRdtase_su6"/>
</dbReference>
<comment type="catalytic activity">
    <reaction evidence="12 13">
        <text>a quinone + NADH + 5 H(+)(in) = a quinol + NAD(+) + 4 H(+)(out)</text>
        <dbReference type="Rhea" id="RHEA:57888"/>
        <dbReference type="ChEBI" id="CHEBI:15378"/>
        <dbReference type="ChEBI" id="CHEBI:24646"/>
        <dbReference type="ChEBI" id="CHEBI:57540"/>
        <dbReference type="ChEBI" id="CHEBI:57945"/>
        <dbReference type="ChEBI" id="CHEBI:132124"/>
    </reaction>
</comment>
<comment type="function">
    <text evidence="13">NDH-1 shuttles electrons from NADH, via FMN and iron-sulfur (Fe-S) centers, to quinones in the respiratory chain. Couples the redox reaction to proton translocation (for every two electrons transferred, four hydrogen ions are translocated across the cytoplasmic membrane), and thus conserves the redox energy in a proton gradient.</text>
</comment>
<comment type="subunit">
    <text evidence="11">Composed of 13 different subunits. Subunits NuoA, H, J, K, L, M, N constitute the membrane sector of the complex.</text>
</comment>
<protein>
    <recommendedName>
        <fullName evidence="3 13">NADH-quinone oxidoreductase subunit J</fullName>
        <ecNumber evidence="13">7.1.1.-</ecNumber>
    </recommendedName>
</protein>
<evidence type="ECO:0000256" key="5">
    <source>
        <dbReference type="ARBA" id="ARBA00022692"/>
    </source>
</evidence>